<dbReference type="InParanoid" id="A0A4R5DLG8"/>
<evidence type="ECO:0000256" key="1">
    <source>
        <dbReference type="SAM" id="MobiDB-lite"/>
    </source>
</evidence>
<reference evidence="2 3" key="1">
    <citation type="submission" date="2019-03" db="EMBL/GenBank/DDBJ databases">
        <title>Draft genome sequences of novel Actinobacteria.</title>
        <authorList>
            <person name="Sahin N."/>
            <person name="Ay H."/>
            <person name="Saygin H."/>
        </authorList>
    </citation>
    <scope>NUCLEOTIDE SEQUENCE [LARGE SCALE GENOMIC DNA]</scope>
    <source>
        <strain evidence="2 3">5K138</strain>
    </source>
</reference>
<protein>
    <recommendedName>
        <fullName evidence="4">CopG family transcriptional regulator</fullName>
    </recommendedName>
</protein>
<name>A0A4R5DLG8_9ACTN</name>
<organism evidence="2 3">
    <name type="scientific">Jiangella asiatica</name>
    <dbReference type="NCBI Taxonomy" id="2530372"/>
    <lineage>
        <taxon>Bacteria</taxon>
        <taxon>Bacillati</taxon>
        <taxon>Actinomycetota</taxon>
        <taxon>Actinomycetes</taxon>
        <taxon>Jiangellales</taxon>
        <taxon>Jiangellaceae</taxon>
        <taxon>Jiangella</taxon>
    </lineage>
</organism>
<dbReference type="Proteomes" id="UP000294739">
    <property type="component" value="Unassembled WGS sequence"/>
</dbReference>
<proteinExistence type="predicted"/>
<gene>
    <name evidence="2" type="ORF">E1269_02975</name>
</gene>
<accession>A0A4R5DLG8</accession>
<comment type="caution">
    <text evidence="2">The sequence shown here is derived from an EMBL/GenBank/DDBJ whole genome shotgun (WGS) entry which is preliminary data.</text>
</comment>
<dbReference type="RefSeq" id="WP_131890943.1">
    <property type="nucleotide sequence ID" value="NZ_SMKZ01000002.1"/>
</dbReference>
<dbReference type="SUPFAM" id="SSF52777">
    <property type="entry name" value="CoA-dependent acyltransferases"/>
    <property type="match status" value="1"/>
</dbReference>
<dbReference type="EMBL" id="SMKZ01000002">
    <property type="protein sequence ID" value="TDE15082.1"/>
    <property type="molecule type" value="Genomic_DNA"/>
</dbReference>
<sequence>MGRHVVDIEAEASELSRDMDVPADATPSRPGRATVLSVRRGKDEAEQLAALAAERSIPVSTLARSLIVDALRTSTRGPGDVAVHDAVVRALREPLRPDILAAS</sequence>
<dbReference type="AlphaFoldDB" id="A0A4R5DLG8"/>
<evidence type="ECO:0000313" key="2">
    <source>
        <dbReference type="EMBL" id="TDE15082.1"/>
    </source>
</evidence>
<keyword evidence="3" id="KW-1185">Reference proteome</keyword>
<feature type="region of interest" description="Disordered" evidence="1">
    <location>
        <begin position="1"/>
        <end position="39"/>
    </location>
</feature>
<evidence type="ECO:0008006" key="4">
    <source>
        <dbReference type="Google" id="ProtNLM"/>
    </source>
</evidence>
<evidence type="ECO:0000313" key="3">
    <source>
        <dbReference type="Proteomes" id="UP000294739"/>
    </source>
</evidence>
<dbReference type="OrthoDB" id="9933455at2"/>